<keyword evidence="5" id="KW-1185">Reference proteome</keyword>
<feature type="repeat" description="TPR" evidence="1">
    <location>
        <begin position="299"/>
        <end position="332"/>
    </location>
</feature>
<feature type="chain" id="PRO_5011112704" evidence="2">
    <location>
        <begin position="28"/>
        <end position="885"/>
    </location>
</feature>
<dbReference type="InterPro" id="IPR024983">
    <property type="entry name" value="CHAT_dom"/>
</dbReference>
<feature type="repeat" description="TPR" evidence="1">
    <location>
        <begin position="219"/>
        <end position="252"/>
    </location>
</feature>
<dbReference type="InterPro" id="IPR019734">
    <property type="entry name" value="TPR_rpt"/>
</dbReference>
<reference evidence="4 5" key="1">
    <citation type="submission" date="2017-06" db="EMBL/GenBank/DDBJ databases">
        <title>Genome sequencing of cyanobaciteial culture collection at National Institute for Environmental Studies (NIES).</title>
        <authorList>
            <person name="Hirose Y."/>
            <person name="Shimura Y."/>
            <person name="Fujisawa T."/>
            <person name="Nakamura Y."/>
            <person name="Kawachi M."/>
        </authorList>
    </citation>
    <scope>NUCLEOTIDE SEQUENCE [LARGE SCALE GENOMIC DNA]</scope>
    <source>
        <strain evidence="4 5">NIES-2135</strain>
    </source>
</reference>
<evidence type="ECO:0000313" key="4">
    <source>
        <dbReference type="EMBL" id="BAY58031.1"/>
    </source>
</evidence>
<dbReference type="EMBL" id="AP018203">
    <property type="protein sequence ID" value="BAY58031.1"/>
    <property type="molecule type" value="Genomic_DNA"/>
</dbReference>
<dbReference type="SMART" id="SM00028">
    <property type="entry name" value="TPR"/>
    <property type="match status" value="7"/>
</dbReference>
<dbReference type="PANTHER" id="PTHR10098">
    <property type="entry name" value="RAPSYN-RELATED"/>
    <property type="match status" value="1"/>
</dbReference>
<dbReference type="PANTHER" id="PTHR10098:SF108">
    <property type="entry name" value="TETRATRICOPEPTIDE REPEAT PROTEIN 28"/>
    <property type="match status" value="1"/>
</dbReference>
<dbReference type="PROSITE" id="PS50293">
    <property type="entry name" value="TPR_REGION"/>
    <property type="match status" value="1"/>
</dbReference>
<dbReference type="SUPFAM" id="SSF48452">
    <property type="entry name" value="TPR-like"/>
    <property type="match status" value="3"/>
</dbReference>
<evidence type="ECO:0000256" key="1">
    <source>
        <dbReference type="PROSITE-ProRule" id="PRU00339"/>
    </source>
</evidence>
<dbReference type="AlphaFoldDB" id="A0A1Z4JMQ7"/>
<dbReference type="PROSITE" id="PS50005">
    <property type="entry name" value="TPR"/>
    <property type="match status" value="3"/>
</dbReference>
<keyword evidence="1" id="KW-0802">TPR repeat</keyword>
<feature type="domain" description="CHAT" evidence="3">
    <location>
        <begin position="586"/>
        <end position="883"/>
    </location>
</feature>
<protein>
    <submittedName>
        <fullName evidence="4">TPR repeat-containing protein</fullName>
    </submittedName>
</protein>
<evidence type="ECO:0000313" key="5">
    <source>
        <dbReference type="Proteomes" id="UP000217895"/>
    </source>
</evidence>
<feature type="repeat" description="TPR" evidence="1">
    <location>
        <begin position="103"/>
        <end position="136"/>
    </location>
</feature>
<feature type="signal peptide" evidence="2">
    <location>
        <begin position="1"/>
        <end position="27"/>
    </location>
</feature>
<keyword evidence="2" id="KW-0732">Signal</keyword>
<gene>
    <name evidence="4" type="ORF">NIES2135_49040</name>
</gene>
<name>A0A1Z4JMQ7_LEPBY</name>
<dbReference type="Pfam" id="PF12770">
    <property type="entry name" value="CHAT"/>
    <property type="match status" value="1"/>
</dbReference>
<dbReference type="Pfam" id="PF13424">
    <property type="entry name" value="TPR_12"/>
    <property type="match status" value="3"/>
</dbReference>
<organism evidence="4 5">
    <name type="scientific">Leptolyngbya boryana NIES-2135</name>
    <dbReference type="NCBI Taxonomy" id="1973484"/>
    <lineage>
        <taxon>Bacteria</taxon>
        <taxon>Bacillati</taxon>
        <taxon>Cyanobacteriota</taxon>
        <taxon>Cyanophyceae</taxon>
        <taxon>Leptolyngbyales</taxon>
        <taxon>Leptolyngbyaceae</taxon>
        <taxon>Leptolyngbya group</taxon>
        <taxon>Leptolyngbya</taxon>
    </lineage>
</organism>
<dbReference type="Pfam" id="PF13181">
    <property type="entry name" value="TPR_8"/>
    <property type="match status" value="1"/>
</dbReference>
<accession>A0A1Z4JMQ7</accession>
<evidence type="ECO:0000256" key="2">
    <source>
        <dbReference type="SAM" id="SignalP"/>
    </source>
</evidence>
<dbReference type="Proteomes" id="UP000217895">
    <property type="component" value="Chromosome"/>
</dbReference>
<dbReference type="InterPro" id="IPR011990">
    <property type="entry name" value="TPR-like_helical_dom_sf"/>
</dbReference>
<proteinExistence type="predicted"/>
<evidence type="ECO:0000259" key="3">
    <source>
        <dbReference type="Pfam" id="PF12770"/>
    </source>
</evidence>
<sequence>MLLKKISFSICFTLLFIWQPLSCQQFAAISAERQSEKIAQSKQITQTSAQPLTLYQPLQRLQWEGETSKTGIAYFPIEGLPDISVSEADLDIARRSQDPKLVAKTLAALGLSHHLQGEYDKAIDYYQQALNIARNLDSTLETTLLGNLGLAHVQSGNYYAEAVDYLAQYLTAAQDRKKLQAFGNLANAYFGTDLYVKAIELHQKRLTLSRKFKDQVSEAKTFSDLGMVYQALGERAKAIQYQEQALTLAQNIKNQSIESLALGNLGVIYQSQRNYAKSTEYQQKRLTLTRQSQDLRGEAEALGNLGGIAYFQGNYQEAIAQYEQAWNIAWNKLRDADLIYRIRGNQGLIYAQMGNSDKALEFYGQYLRYAASRSNRREEGIARINAAAVRFQSGNLDAAAKNLQAAIETWESLRSRLGNNDSFKVSIFETQNAPYSNLQSVLVAQNQPEAALEISERGRARAFAELLDRRLSGLSSRKETPRSPLASLTIAQIKQIAQKRRATLVEYSIIPAQFNVNGKLETRESELLIWVIQPTGTVTLRRVDLKPLWQCQDAQPCAPEELSDIVSLGRATLNEDSQATQDAAHPLRRLHELLIQPISDLLPQDPNAQVVFVPHRSLLLVPFTALQDAKGKFLIEQHTISISPSIQVLDLTDQLRKKLDTVSQKQTEKQLSEALIIGNPVMPKVVTEVGEPPEQLPPLPGSEQEAKAISQMLKSSALVGEAATKSNVLQRMNRARLIHLATHGLMGDFVGLGVPGAIALAPDTIATGKPSLEENGLLTANEIFDLKLNAELVVLSACNTGRGRITGDGVVGLSRALIAAQVPSVVVSLWAVPDEATALLMTEFYRNLQQQPNKAQALRQAMLTTMKQYPAPLNWAAFMLIGETH</sequence>
<dbReference type="Gene3D" id="1.25.40.10">
    <property type="entry name" value="Tetratricopeptide repeat domain"/>
    <property type="match status" value="3"/>
</dbReference>